<dbReference type="InterPro" id="IPR003593">
    <property type="entry name" value="AAA+_ATPase"/>
</dbReference>
<dbReference type="PROSITE" id="PS00211">
    <property type="entry name" value="ABC_TRANSPORTER_1"/>
    <property type="match status" value="1"/>
</dbReference>
<dbReference type="EMBL" id="UFYA01000001">
    <property type="protein sequence ID" value="STD12539.1"/>
    <property type="molecule type" value="Genomic_DNA"/>
</dbReference>
<keyword evidence="2" id="KW-0813">Transport</keyword>
<dbReference type="GO" id="GO:0006826">
    <property type="term" value="P:iron ion transport"/>
    <property type="evidence" value="ECO:0007669"/>
    <property type="project" value="UniProtKB-KW"/>
</dbReference>
<protein>
    <submittedName>
        <fullName evidence="11">Probable siderophore transport system ATP-binding protein YusV</fullName>
    </submittedName>
</protein>
<dbReference type="GO" id="GO:0016887">
    <property type="term" value="F:ATP hydrolysis activity"/>
    <property type="evidence" value="ECO:0007669"/>
    <property type="project" value="InterPro"/>
</dbReference>
<dbReference type="GO" id="GO:0005524">
    <property type="term" value="F:ATP binding"/>
    <property type="evidence" value="ECO:0007669"/>
    <property type="project" value="UniProtKB-KW"/>
</dbReference>
<sequence>MTLTAIAQTVTPALRASGISVGYRGNTVVKDCDLEIRPGVMTAILGPNGCGKSTLLKSLARLIPTSSGSIELDGQPLASLSGRELARRLAMLTQTPTAPEGIRVADLVALGRHPYRSWMLQWSSSDAEAVREAMALTGVSELADRRLDALSGGQRQRAWIAMVLAQQTDVLLLDEPTTSLDLARSLDLLDLVDRLHADHGRTVVMVLHDLALACRYCDDLVMMRDGCIIARGEPQEIVTEELLFEVFGLRSRVIEDPVSGRPLIVPVGERHSERIASI</sequence>
<dbReference type="InterPro" id="IPR027417">
    <property type="entry name" value="P-loop_NTPase"/>
</dbReference>
<dbReference type="Proteomes" id="UP000254118">
    <property type="component" value="Unassembled WGS sequence"/>
</dbReference>
<keyword evidence="5" id="KW-0547">Nucleotide-binding</keyword>
<keyword evidence="9" id="KW-0472">Membrane</keyword>
<comment type="caution">
    <text evidence="11">The sequence shown here is derived from an EMBL/GenBank/DDBJ whole genome shotgun (WGS) entry which is preliminary data.</text>
</comment>
<dbReference type="Gene3D" id="3.40.50.300">
    <property type="entry name" value="P-loop containing nucleotide triphosphate hydrolases"/>
    <property type="match status" value="1"/>
</dbReference>
<evidence type="ECO:0000256" key="9">
    <source>
        <dbReference type="ARBA" id="ARBA00023136"/>
    </source>
</evidence>
<dbReference type="AlphaFoldDB" id="A0AA46H100"/>
<evidence type="ECO:0000256" key="6">
    <source>
        <dbReference type="ARBA" id="ARBA00022840"/>
    </source>
</evidence>
<evidence type="ECO:0000256" key="4">
    <source>
        <dbReference type="ARBA" id="ARBA00022496"/>
    </source>
</evidence>
<evidence type="ECO:0000256" key="8">
    <source>
        <dbReference type="ARBA" id="ARBA00023065"/>
    </source>
</evidence>
<keyword evidence="3" id="KW-1003">Cell membrane</keyword>
<evidence type="ECO:0000256" key="2">
    <source>
        <dbReference type="ARBA" id="ARBA00022448"/>
    </source>
</evidence>
<dbReference type="FunFam" id="3.40.50.300:FF:000134">
    <property type="entry name" value="Iron-enterobactin ABC transporter ATP-binding protein"/>
    <property type="match status" value="1"/>
</dbReference>
<dbReference type="InterPro" id="IPR003439">
    <property type="entry name" value="ABC_transporter-like_ATP-bd"/>
</dbReference>
<dbReference type="GO" id="GO:0005886">
    <property type="term" value="C:plasma membrane"/>
    <property type="evidence" value="ECO:0007669"/>
    <property type="project" value="UniProtKB-SubCell"/>
</dbReference>
<proteinExistence type="predicted"/>
<dbReference type="CDD" id="cd03214">
    <property type="entry name" value="ABC_Iron-Siderophores_B12_Hemin"/>
    <property type="match status" value="1"/>
</dbReference>
<dbReference type="SUPFAM" id="SSF52540">
    <property type="entry name" value="P-loop containing nucleoside triphosphate hydrolases"/>
    <property type="match status" value="1"/>
</dbReference>
<accession>A0AA46H100</accession>
<dbReference type="PANTHER" id="PTHR42771:SF2">
    <property type="entry name" value="IRON(3+)-HYDROXAMATE IMPORT ATP-BINDING PROTEIN FHUC"/>
    <property type="match status" value="1"/>
</dbReference>
<dbReference type="PROSITE" id="PS50893">
    <property type="entry name" value="ABC_TRANSPORTER_2"/>
    <property type="match status" value="1"/>
</dbReference>
<keyword evidence="8" id="KW-0406">Ion transport</keyword>
<evidence type="ECO:0000256" key="1">
    <source>
        <dbReference type="ARBA" id="ARBA00004202"/>
    </source>
</evidence>
<organism evidence="11 12">
    <name type="scientific">Dermatophilus congolensis</name>
    <dbReference type="NCBI Taxonomy" id="1863"/>
    <lineage>
        <taxon>Bacteria</taxon>
        <taxon>Bacillati</taxon>
        <taxon>Actinomycetota</taxon>
        <taxon>Actinomycetes</taxon>
        <taxon>Micrococcales</taxon>
        <taxon>Dermatophilaceae</taxon>
        <taxon>Dermatophilus</taxon>
    </lineage>
</organism>
<dbReference type="Pfam" id="PF00005">
    <property type="entry name" value="ABC_tran"/>
    <property type="match status" value="1"/>
</dbReference>
<dbReference type="RefSeq" id="WP_115031382.1">
    <property type="nucleotide sequence ID" value="NZ_UFYA01000001.1"/>
</dbReference>
<keyword evidence="7" id="KW-0408">Iron</keyword>
<evidence type="ECO:0000256" key="5">
    <source>
        <dbReference type="ARBA" id="ARBA00022741"/>
    </source>
</evidence>
<evidence type="ECO:0000256" key="7">
    <source>
        <dbReference type="ARBA" id="ARBA00023004"/>
    </source>
</evidence>
<name>A0AA46H100_9MICO</name>
<gene>
    <name evidence="11" type="primary">yusV_1</name>
    <name evidence="11" type="ORF">NCTC7915_01795</name>
</gene>
<keyword evidence="4" id="KW-0410">Iron transport</keyword>
<reference evidence="11 12" key="1">
    <citation type="submission" date="2018-06" db="EMBL/GenBank/DDBJ databases">
        <authorList>
            <consortium name="Pathogen Informatics"/>
            <person name="Doyle S."/>
        </authorList>
    </citation>
    <scope>NUCLEOTIDE SEQUENCE [LARGE SCALE GENOMIC DNA]</scope>
    <source>
        <strain evidence="11 12">NCTC7915</strain>
    </source>
</reference>
<keyword evidence="6 11" id="KW-0067">ATP-binding</keyword>
<dbReference type="PANTHER" id="PTHR42771">
    <property type="entry name" value="IRON(3+)-HYDROXAMATE IMPORT ATP-BINDING PROTEIN FHUC"/>
    <property type="match status" value="1"/>
</dbReference>
<evidence type="ECO:0000256" key="3">
    <source>
        <dbReference type="ARBA" id="ARBA00022475"/>
    </source>
</evidence>
<comment type="subcellular location">
    <subcellularLocation>
        <location evidence="1">Cell membrane</location>
        <topology evidence="1">Peripheral membrane protein</topology>
    </subcellularLocation>
</comment>
<dbReference type="InterPro" id="IPR051535">
    <property type="entry name" value="Siderophore_ABC-ATPase"/>
</dbReference>
<feature type="domain" description="ABC transporter" evidence="10">
    <location>
        <begin position="14"/>
        <end position="250"/>
    </location>
</feature>
<evidence type="ECO:0000259" key="10">
    <source>
        <dbReference type="PROSITE" id="PS50893"/>
    </source>
</evidence>
<dbReference type="InterPro" id="IPR017871">
    <property type="entry name" value="ABC_transporter-like_CS"/>
</dbReference>
<dbReference type="SMART" id="SM00382">
    <property type="entry name" value="AAA"/>
    <property type="match status" value="1"/>
</dbReference>
<evidence type="ECO:0000313" key="12">
    <source>
        <dbReference type="Proteomes" id="UP000254118"/>
    </source>
</evidence>
<evidence type="ECO:0000313" key="11">
    <source>
        <dbReference type="EMBL" id="STD12539.1"/>
    </source>
</evidence>